<dbReference type="PATRIC" id="fig|1332188.3.peg.313"/>
<dbReference type="HOGENOM" id="CLU_497566_0_0_0"/>
<evidence type="ECO:0000256" key="6">
    <source>
        <dbReference type="PROSITE-ProRule" id="PRU01240"/>
    </source>
</evidence>
<dbReference type="OrthoDB" id="9798386at2"/>
<dbReference type="InterPro" id="IPR050131">
    <property type="entry name" value="Peptidase_S8_subtilisin-like"/>
</dbReference>
<name>R4PXU0_9BACT</name>
<evidence type="ECO:0000259" key="9">
    <source>
        <dbReference type="Pfam" id="PF00082"/>
    </source>
</evidence>
<feature type="compositionally biased region" description="Polar residues" evidence="7">
    <location>
        <begin position="75"/>
        <end position="84"/>
    </location>
</feature>
<gene>
    <name evidence="10" type="ORF">L336_0318</name>
</gene>
<evidence type="ECO:0000256" key="7">
    <source>
        <dbReference type="SAM" id="MobiDB-lite"/>
    </source>
</evidence>
<reference evidence="10 11" key="1">
    <citation type="journal article" date="2013" name="Nat. Biotechnol.">
        <title>Genome sequences of rare, uncultured bacteria obtained by differential coverage binning of multiple metagenomes.</title>
        <authorList>
            <person name="Albertsen M."/>
            <person name="Hugenholtz P."/>
            <person name="Skarshewski A."/>
            <person name="Nielsen K.L."/>
            <person name="Tyson G.W."/>
            <person name="Nielsen P.H."/>
        </authorList>
    </citation>
    <scope>NUCLEOTIDE SEQUENCE [LARGE SCALE GENOMIC DNA]</scope>
    <source>
        <strain evidence="10">TM71</strain>
    </source>
</reference>
<accession>R4PXU0</accession>
<evidence type="ECO:0000256" key="8">
    <source>
        <dbReference type="SAM" id="Phobius"/>
    </source>
</evidence>
<dbReference type="GO" id="GO:0004252">
    <property type="term" value="F:serine-type endopeptidase activity"/>
    <property type="evidence" value="ECO:0007669"/>
    <property type="project" value="UniProtKB-UniRule"/>
</dbReference>
<dbReference type="KEGG" id="saal:L336_0318"/>
<keyword evidence="8" id="KW-1133">Transmembrane helix</keyword>
<evidence type="ECO:0000256" key="3">
    <source>
        <dbReference type="ARBA" id="ARBA00022801"/>
    </source>
</evidence>
<dbReference type="PANTHER" id="PTHR43806:SF11">
    <property type="entry name" value="CEREVISIN-RELATED"/>
    <property type="match status" value="1"/>
</dbReference>
<protein>
    <submittedName>
        <fullName evidence="10">Putative Thermitase</fullName>
        <ecNumber evidence="10">3.4.21.66</ecNumber>
    </submittedName>
</protein>
<organism evidence="10 11">
    <name type="scientific">Candidatus Saccharimonas aalborgensis</name>
    <dbReference type="NCBI Taxonomy" id="1332188"/>
    <lineage>
        <taxon>Bacteria</taxon>
        <taxon>Candidatus Saccharimonadota</taxon>
        <taxon>Candidatus Saccharimonadia</taxon>
        <taxon>Candidatus Saccharimonadales</taxon>
        <taxon>Candidatus Saccharimonadaceae</taxon>
        <taxon>Candidatus Saccharimonas</taxon>
    </lineage>
</organism>
<evidence type="ECO:0000256" key="4">
    <source>
        <dbReference type="ARBA" id="ARBA00022825"/>
    </source>
</evidence>
<feature type="active site" description="Charge relay system" evidence="5 6">
    <location>
        <position position="403"/>
    </location>
</feature>
<keyword evidence="8" id="KW-0472">Membrane</keyword>
<dbReference type="GO" id="GO:0006508">
    <property type="term" value="P:proteolysis"/>
    <property type="evidence" value="ECO:0007669"/>
    <property type="project" value="UniProtKB-KW"/>
</dbReference>
<dbReference type="InterPro" id="IPR022398">
    <property type="entry name" value="Peptidase_S8_His-AS"/>
</dbReference>
<dbReference type="EMBL" id="CP005957">
    <property type="protein sequence ID" value="AGL62026.1"/>
    <property type="molecule type" value="Genomic_DNA"/>
</dbReference>
<dbReference type="Proteomes" id="UP000013893">
    <property type="component" value="Chromosome"/>
</dbReference>
<keyword evidence="8" id="KW-0812">Transmembrane</keyword>
<dbReference type="PRINTS" id="PR00723">
    <property type="entry name" value="SUBTILISIN"/>
</dbReference>
<dbReference type="PROSITE" id="PS00137">
    <property type="entry name" value="SUBTILASE_HIS"/>
    <property type="match status" value="1"/>
</dbReference>
<dbReference type="InterPro" id="IPR000209">
    <property type="entry name" value="Peptidase_S8/S53_dom"/>
</dbReference>
<feature type="active site" description="Charge relay system" evidence="5 6">
    <location>
        <position position="227"/>
    </location>
</feature>
<dbReference type="STRING" id="1332188.L336_0318"/>
<evidence type="ECO:0000256" key="5">
    <source>
        <dbReference type="PIRSR" id="PIRSR615500-1"/>
    </source>
</evidence>
<keyword evidence="3 6" id="KW-0378">Hydrolase</keyword>
<dbReference type="InterPro" id="IPR036852">
    <property type="entry name" value="Peptidase_S8/S53_dom_sf"/>
</dbReference>
<dbReference type="PROSITE" id="PS00136">
    <property type="entry name" value="SUBTILASE_ASP"/>
    <property type="match status" value="1"/>
</dbReference>
<dbReference type="InterPro" id="IPR023827">
    <property type="entry name" value="Peptidase_S8_Asp-AS"/>
</dbReference>
<dbReference type="InterPro" id="IPR015500">
    <property type="entry name" value="Peptidase_S8_subtilisin-rel"/>
</dbReference>
<keyword evidence="2 6" id="KW-0645">Protease</keyword>
<evidence type="ECO:0000313" key="10">
    <source>
        <dbReference type="EMBL" id="AGL62026.1"/>
    </source>
</evidence>
<keyword evidence="4 6" id="KW-0720">Serine protease</keyword>
<feature type="region of interest" description="Disordered" evidence="7">
    <location>
        <begin position="45"/>
        <end position="91"/>
    </location>
</feature>
<proteinExistence type="inferred from homology"/>
<dbReference type="PROSITE" id="PS51892">
    <property type="entry name" value="SUBTILASE"/>
    <property type="match status" value="1"/>
</dbReference>
<feature type="domain" description="Peptidase S8/S53" evidence="9">
    <location>
        <begin position="141"/>
        <end position="453"/>
    </location>
</feature>
<evidence type="ECO:0000256" key="2">
    <source>
        <dbReference type="ARBA" id="ARBA00022670"/>
    </source>
</evidence>
<comment type="similarity">
    <text evidence="1 6">Belongs to the peptidase S8 family.</text>
</comment>
<dbReference type="Gene3D" id="3.40.50.200">
    <property type="entry name" value="Peptidase S8/S53 domain"/>
    <property type="match status" value="1"/>
</dbReference>
<evidence type="ECO:0000313" key="11">
    <source>
        <dbReference type="Proteomes" id="UP000013893"/>
    </source>
</evidence>
<dbReference type="SUPFAM" id="SSF52743">
    <property type="entry name" value="Subtilisin-like"/>
    <property type="match status" value="1"/>
</dbReference>
<feature type="active site" description="Charge relay system" evidence="5 6">
    <location>
        <position position="147"/>
    </location>
</feature>
<dbReference type="EC" id="3.4.21.66" evidence="10"/>
<feature type="transmembrane region" description="Helical" evidence="8">
    <location>
        <begin position="12"/>
        <end position="31"/>
    </location>
</feature>
<dbReference type="PANTHER" id="PTHR43806">
    <property type="entry name" value="PEPTIDASE S8"/>
    <property type="match status" value="1"/>
</dbReference>
<keyword evidence="11" id="KW-1185">Reference proteome</keyword>
<dbReference type="Pfam" id="PF00082">
    <property type="entry name" value="Peptidase_S8"/>
    <property type="match status" value="1"/>
</dbReference>
<evidence type="ECO:0000256" key="1">
    <source>
        <dbReference type="ARBA" id="ARBA00011073"/>
    </source>
</evidence>
<sequence>MNNKQFTRQLIGLTAVSVAIMSGLVIHFQLFPGIQSKYPLVPTKPIDKSQSIGGQPEKRVTQHIPPAPSAAAPETTPQSQSKTILPSGDVSPRQTAIAATVTHEYTYHALASPNDPYYPSSWALQHTGATGAWAISTGTPMVIAIIDTGFALSHEDLQTQWYQNQGENGFTQSGDRCWTGVSQNKSTNSCDDDANGYIDDWRGWNFVNKSNLPQAGTTNPTGSGVSHGTAVAGIAGAATNNGIGVASYNWNVKLMPLQALSDNGSGVTSDIAAAIYYAVDNGASVINLSLGGSADDPALKAAVLYAYQHNVVIVAAAGNCGTGTESGCDPSKPGQMLYPALYDHVISVGATDVNDARASFSSYGPALDVIAPGSGNITSTLIDTSSSPINMTNAYSASLYGTSFASPMVASIVSLIKSIRPNATVEDITALVDGSAQKVSGMSGSIYTLQYGHGLINATSASTIAASLSPTATTVKLGQTGSVHSEHSFNTADTLASSCTVSPFSYCTVRIHSVSLGYDRYLPYTKTDSSGITSWSWPGNIISASEAWDVSSQQGGSFSPYYPLVAK</sequence>
<dbReference type="RefSeq" id="WP_015641476.1">
    <property type="nucleotide sequence ID" value="NC_021219.1"/>
</dbReference>
<dbReference type="AlphaFoldDB" id="R4PXU0"/>